<evidence type="ECO:0000313" key="2">
    <source>
        <dbReference type="Proteomes" id="UP000270342"/>
    </source>
</evidence>
<organism evidence="1 2">
    <name type="scientific">Pararobbsia silviterrae</name>
    <dbReference type="NCBI Taxonomy" id="1792498"/>
    <lineage>
        <taxon>Bacteria</taxon>
        <taxon>Pseudomonadati</taxon>
        <taxon>Pseudomonadota</taxon>
        <taxon>Betaproteobacteria</taxon>
        <taxon>Burkholderiales</taxon>
        <taxon>Burkholderiaceae</taxon>
        <taxon>Pararobbsia</taxon>
    </lineage>
</organism>
<proteinExistence type="predicted"/>
<name>A0A494Y782_9BURK</name>
<dbReference type="EMBL" id="RBZU01000004">
    <property type="protein sequence ID" value="RKP55790.1"/>
    <property type="molecule type" value="Genomic_DNA"/>
</dbReference>
<gene>
    <name evidence="1" type="ORF">D7S86_11265</name>
</gene>
<protein>
    <submittedName>
        <fullName evidence="1">Uncharacterized protein</fullName>
    </submittedName>
</protein>
<evidence type="ECO:0000313" key="1">
    <source>
        <dbReference type="EMBL" id="RKP55790.1"/>
    </source>
</evidence>
<accession>A0A494Y782</accession>
<keyword evidence="2" id="KW-1185">Reference proteome</keyword>
<dbReference type="AlphaFoldDB" id="A0A494Y782"/>
<dbReference type="Proteomes" id="UP000270342">
    <property type="component" value="Unassembled WGS sequence"/>
</dbReference>
<reference evidence="1 2" key="1">
    <citation type="submission" date="2018-10" db="EMBL/GenBank/DDBJ databases">
        <title>Robbsia sp. DHC34, isolated from soil.</title>
        <authorList>
            <person name="Gao Z.-H."/>
            <person name="Qiu L.-H."/>
        </authorList>
    </citation>
    <scope>NUCLEOTIDE SEQUENCE [LARGE SCALE GENOMIC DNA]</scope>
    <source>
        <strain evidence="1 2">DHC34</strain>
    </source>
</reference>
<sequence>MSVFVIASWGDSLYAGTMPSGHARRPLCDASTSCGRAGPAFARGAPLACRRARDAPRAKII</sequence>
<comment type="caution">
    <text evidence="1">The sequence shown here is derived from an EMBL/GenBank/DDBJ whole genome shotgun (WGS) entry which is preliminary data.</text>
</comment>